<feature type="region of interest" description="Disordered" evidence="1">
    <location>
        <begin position="189"/>
        <end position="210"/>
    </location>
</feature>
<evidence type="ECO:0000313" key="4">
    <source>
        <dbReference type="EMBL" id="QHO63109.1"/>
    </source>
</evidence>
<dbReference type="PANTHER" id="PTHR31157">
    <property type="entry name" value="SCP DOMAIN-CONTAINING PROTEIN"/>
    <property type="match status" value="1"/>
</dbReference>
<proteinExistence type="predicted"/>
<protein>
    <recommendedName>
        <fullName evidence="3">SCP domain-containing protein</fullName>
    </recommendedName>
</protein>
<dbReference type="AlphaFoldDB" id="A0A857N6U7"/>
<gene>
    <name evidence="4" type="ORF">MICH65_0128</name>
</gene>
<feature type="transmembrane region" description="Helical" evidence="2">
    <location>
        <begin position="20"/>
        <end position="39"/>
    </location>
</feature>
<feature type="domain" description="SCP" evidence="3">
    <location>
        <begin position="222"/>
        <end position="325"/>
    </location>
</feature>
<dbReference type="RefSeq" id="WP_161931511.1">
    <property type="nucleotide sequence ID" value="NZ_CP047901.1"/>
</dbReference>
<evidence type="ECO:0000256" key="2">
    <source>
        <dbReference type="SAM" id="Phobius"/>
    </source>
</evidence>
<evidence type="ECO:0000256" key="1">
    <source>
        <dbReference type="SAM" id="MobiDB-lite"/>
    </source>
</evidence>
<dbReference type="EMBL" id="CP047901">
    <property type="protein sequence ID" value="QHO63109.1"/>
    <property type="molecule type" value="Genomic_DNA"/>
</dbReference>
<accession>A0A857N6U7</accession>
<dbReference type="InterPro" id="IPR035940">
    <property type="entry name" value="CAP_sf"/>
</dbReference>
<dbReference type="Pfam" id="PF00188">
    <property type="entry name" value="CAP"/>
    <property type="match status" value="1"/>
</dbReference>
<keyword evidence="2" id="KW-0812">Transmembrane</keyword>
<keyword evidence="2" id="KW-0472">Membrane</keyword>
<keyword evidence="2" id="KW-1133">Transmembrane helix</keyword>
<dbReference type="KEGG" id="caqa:MICH65_0128"/>
<dbReference type="CDD" id="cd05379">
    <property type="entry name" value="CAP_bacterial"/>
    <property type="match status" value="1"/>
</dbReference>
<evidence type="ECO:0000313" key="5">
    <source>
        <dbReference type="Proteomes" id="UP000463983"/>
    </source>
</evidence>
<name>A0A857N6U7_9BACT</name>
<dbReference type="InterPro" id="IPR014044">
    <property type="entry name" value="CAP_dom"/>
</dbReference>
<evidence type="ECO:0000259" key="3">
    <source>
        <dbReference type="Pfam" id="PF00188"/>
    </source>
</evidence>
<keyword evidence="5" id="KW-1185">Reference proteome</keyword>
<dbReference type="SUPFAM" id="SSF55797">
    <property type="entry name" value="PR-1-like"/>
    <property type="match status" value="1"/>
</dbReference>
<dbReference type="Proteomes" id="UP000463983">
    <property type="component" value="Chromosome"/>
</dbReference>
<feature type="compositionally biased region" description="Pro residues" evidence="1">
    <location>
        <begin position="191"/>
        <end position="200"/>
    </location>
</feature>
<reference evidence="5" key="1">
    <citation type="journal article" date="2020" name="Microorganisms">
        <title>Complete Genome of a Member of a New Bacterial Lineage in the Microgenomates Group Reveals an Unusual Nucleotide Composition Disparity Between Two Strands of DNA and Limited Metabolic Potential.</title>
        <authorList>
            <person name="Kadnikov V.V."/>
            <person name="Mardanov A.V."/>
            <person name="Beletsky A.V."/>
            <person name="Karnachuk O.V."/>
            <person name="Ravin N.V."/>
        </authorList>
    </citation>
    <scope>NUCLEOTIDE SEQUENCE [LARGE SCALE GENOMIC DNA]</scope>
</reference>
<dbReference type="PANTHER" id="PTHR31157:SF1">
    <property type="entry name" value="SCP DOMAIN-CONTAINING PROTEIN"/>
    <property type="match status" value="1"/>
</dbReference>
<organism evidence="4 5">
    <name type="scientific">Candidatus Chazhemtobacterium aquaticus</name>
    <dbReference type="NCBI Taxonomy" id="2715735"/>
    <lineage>
        <taxon>Bacteria</taxon>
        <taxon>Candidatus Chazhemtobacteraceae</taxon>
        <taxon>Candidatus Chazhemtobacterium</taxon>
    </lineage>
</organism>
<sequence length="333" mass="36614">MINPKSIISQARSSTLIRIYLRLFPTLIALSIIASFLIYQPELAQDFTNRFLTKLNLNQDDSAQAAPQLDLISPINSHRQQHDQPTLSPHPSLNSAAEYIALSLAANPQSETAIDLKKIATLADYSYSTIAYLAAITPLPIITPPTTNWITDSSSDILDPQFTQIGSHQLNIHLDNQDQIISVIVLASPADNPPPYPPSPTQKTTTNQSPPTYYTGTQLWQEVQNYRRNNGVPEFKQDNTLCTIASIRVNQMIELGKLDNHEGFTPLVDQFREDGRLTHTNIAENILSGYPTPQAAVAAWNGSPGHQALLRDGAYVFACTAANHGYAVLVAAF</sequence>
<dbReference type="Gene3D" id="3.40.33.10">
    <property type="entry name" value="CAP"/>
    <property type="match status" value="1"/>
</dbReference>